<evidence type="ECO:0000256" key="1">
    <source>
        <dbReference type="ARBA" id="ARBA00023159"/>
    </source>
</evidence>
<name>A0A0W0VAI4_9GAMM</name>
<dbReference type="SUPFAM" id="SSF117130">
    <property type="entry name" value="CsrA-like"/>
    <property type="match status" value="1"/>
</dbReference>
<accession>A0A0W0VAI4</accession>
<keyword evidence="3" id="KW-1185">Reference proteome</keyword>
<proteinExistence type="predicted"/>
<dbReference type="GO" id="GO:0006109">
    <property type="term" value="P:regulation of carbohydrate metabolic process"/>
    <property type="evidence" value="ECO:0007669"/>
    <property type="project" value="InterPro"/>
</dbReference>
<dbReference type="EMBL" id="LNYJ01000011">
    <property type="protein sequence ID" value="KTD17137.1"/>
    <property type="molecule type" value="Genomic_DNA"/>
</dbReference>
<dbReference type="GO" id="GO:0006402">
    <property type="term" value="P:mRNA catabolic process"/>
    <property type="evidence" value="ECO:0007669"/>
    <property type="project" value="InterPro"/>
</dbReference>
<dbReference type="Pfam" id="PF02599">
    <property type="entry name" value="CsrA"/>
    <property type="match status" value="1"/>
</dbReference>
<dbReference type="GO" id="GO:0003723">
    <property type="term" value="F:RNA binding"/>
    <property type="evidence" value="ECO:0007669"/>
    <property type="project" value="InterPro"/>
</dbReference>
<sequence length="93" mass="10704">MPLRLSTFDLTIAFNESLRYNILKNKKVLFMNIVTIPFEEPLLVDIGGHIVQIVAFKTLEHGNIKFGVNAPRSIEVHREEIYHAIKQKQQSSD</sequence>
<dbReference type="AlphaFoldDB" id="A0A0W0VAI4"/>
<protein>
    <submittedName>
        <fullName evidence="2">Carbon storage regulator CsrA</fullName>
    </submittedName>
</protein>
<dbReference type="STRING" id="456.Ljor_1443"/>
<evidence type="ECO:0000313" key="3">
    <source>
        <dbReference type="Proteomes" id="UP000055035"/>
    </source>
</evidence>
<organism evidence="2 3">
    <name type="scientific">Legionella jordanis</name>
    <dbReference type="NCBI Taxonomy" id="456"/>
    <lineage>
        <taxon>Bacteria</taxon>
        <taxon>Pseudomonadati</taxon>
        <taxon>Pseudomonadota</taxon>
        <taxon>Gammaproteobacteria</taxon>
        <taxon>Legionellales</taxon>
        <taxon>Legionellaceae</taxon>
        <taxon>Legionella</taxon>
    </lineage>
</organism>
<evidence type="ECO:0000313" key="2">
    <source>
        <dbReference type="EMBL" id="KTD17137.1"/>
    </source>
</evidence>
<dbReference type="PATRIC" id="fig|456.5.peg.1544"/>
<reference evidence="2 3" key="1">
    <citation type="submission" date="2015-11" db="EMBL/GenBank/DDBJ databases">
        <title>Genomic analysis of 38 Legionella species identifies large and diverse effector repertoires.</title>
        <authorList>
            <person name="Burstein D."/>
            <person name="Amaro F."/>
            <person name="Zusman T."/>
            <person name="Lifshitz Z."/>
            <person name="Cohen O."/>
            <person name="Gilbert J.A."/>
            <person name="Pupko T."/>
            <person name="Shuman H.A."/>
            <person name="Segal G."/>
        </authorList>
    </citation>
    <scope>NUCLEOTIDE SEQUENCE [LARGE SCALE GENOMIC DNA]</scope>
    <source>
        <strain evidence="2 3">BL-540</strain>
    </source>
</reference>
<keyword evidence="1" id="KW-0010">Activator</keyword>
<gene>
    <name evidence="2" type="ORF">Ljor_1443</name>
</gene>
<dbReference type="InterPro" id="IPR003751">
    <property type="entry name" value="CsrA"/>
</dbReference>
<dbReference type="InterPro" id="IPR036107">
    <property type="entry name" value="CsrA_sf"/>
</dbReference>
<dbReference type="Gene3D" id="2.60.40.4380">
    <property type="entry name" value="Translational regulator CsrA"/>
    <property type="match status" value="1"/>
</dbReference>
<dbReference type="Proteomes" id="UP000055035">
    <property type="component" value="Unassembled WGS sequence"/>
</dbReference>
<comment type="caution">
    <text evidence="2">The sequence shown here is derived from an EMBL/GenBank/DDBJ whole genome shotgun (WGS) entry which is preliminary data.</text>
</comment>